<dbReference type="SUPFAM" id="SSF46557">
    <property type="entry name" value="GreA transcript cleavage protein, N-terminal domain"/>
    <property type="match status" value="1"/>
</dbReference>
<dbReference type="InterPro" id="IPR036953">
    <property type="entry name" value="GreA/GreB_C_sf"/>
</dbReference>
<evidence type="ECO:0000313" key="10">
    <source>
        <dbReference type="EMBL" id="MPM78039.1"/>
    </source>
</evidence>
<gene>
    <name evidence="10" type="primary">greA_45</name>
    <name evidence="10" type="ORF">SDC9_125049</name>
</gene>
<dbReference type="GO" id="GO:0003746">
    <property type="term" value="F:translation elongation factor activity"/>
    <property type="evidence" value="ECO:0007669"/>
    <property type="project" value="UniProtKB-KW"/>
</dbReference>
<dbReference type="InterPro" id="IPR001437">
    <property type="entry name" value="Tscrpt_elong_fac_GreA/B_C"/>
</dbReference>
<evidence type="ECO:0000256" key="4">
    <source>
        <dbReference type="ARBA" id="ARBA00023125"/>
    </source>
</evidence>
<evidence type="ECO:0000256" key="5">
    <source>
        <dbReference type="ARBA" id="ARBA00023163"/>
    </source>
</evidence>
<evidence type="ECO:0000256" key="2">
    <source>
        <dbReference type="ARBA" id="ARBA00013729"/>
    </source>
</evidence>
<protein>
    <recommendedName>
        <fullName evidence="2">Transcription elongation factor GreA</fullName>
    </recommendedName>
    <alternativeName>
        <fullName evidence="7">Transcript cleavage factor GreA</fullName>
    </alternativeName>
</protein>
<proteinExistence type="inferred from homology"/>
<dbReference type="Pfam" id="PF01272">
    <property type="entry name" value="GreA_GreB"/>
    <property type="match status" value="1"/>
</dbReference>
<dbReference type="Gene3D" id="3.10.50.30">
    <property type="entry name" value="Transcription elongation factor, GreA/GreB, C-terminal domain"/>
    <property type="match status" value="1"/>
</dbReference>
<evidence type="ECO:0000259" key="9">
    <source>
        <dbReference type="Pfam" id="PF03449"/>
    </source>
</evidence>
<comment type="similarity">
    <text evidence="1">Belongs to the GreA/GreB family.</text>
</comment>
<evidence type="ECO:0000256" key="1">
    <source>
        <dbReference type="ARBA" id="ARBA00008213"/>
    </source>
</evidence>
<dbReference type="InterPro" id="IPR036805">
    <property type="entry name" value="Tscrpt_elong_fac_GreA/B_N_sf"/>
</dbReference>
<dbReference type="InterPro" id="IPR022691">
    <property type="entry name" value="Tscrpt_elong_fac_GreA/B_N"/>
</dbReference>
<evidence type="ECO:0000256" key="3">
    <source>
        <dbReference type="ARBA" id="ARBA00023015"/>
    </source>
</evidence>
<dbReference type="HAMAP" id="MF_00105">
    <property type="entry name" value="GreA_GreB"/>
    <property type="match status" value="1"/>
</dbReference>
<dbReference type="EMBL" id="VSSQ01028349">
    <property type="protein sequence ID" value="MPM78039.1"/>
    <property type="molecule type" value="Genomic_DNA"/>
</dbReference>
<reference evidence="10" key="1">
    <citation type="submission" date="2019-08" db="EMBL/GenBank/DDBJ databases">
        <authorList>
            <person name="Kucharzyk K."/>
            <person name="Murdoch R.W."/>
            <person name="Higgins S."/>
            <person name="Loffler F."/>
        </authorList>
    </citation>
    <scope>NUCLEOTIDE SEQUENCE</scope>
</reference>
<keyword evidence="3" id="KW-0805">Transcription regulation</keyword>
<dbReference type="Gene3D" id="1.10.287.180">
    <property type="entry name" value="Transcription elongation factor, GreA/GreB, N-terminal domain"/>
    <property type="match status" value="1"/>
</dbReference>
<evidence type="ECO:0000256" key="7">
    <source>
        <dbReference type="ARBA" id="ARBA00030776"/>
    </source>
</evidence>
<dbReference type="GO" id="GO:0003677">
    <property type="term" value="F:DNA binding"/>
    <property type="evidence" value="ECO:0007669"/>
    <property type="project" value="UniProtKB-KW"/>
</dbReference>
<name>A0A645CMC4_9ZZZZ</name>
<dbReference type="Pfam" id="PF03449">
    <property type="entry name" value="GreA_GreB_N"/>
    <property type="match status" value="1"/>
</dbReference>
<dbReference type="SUPFAM" id="SSF54534">
    <property type="entry name" value="FKBP-like"/>
    <property type="match status" value="1"/>
</dbReference>
<organism evidence="10">
    <name type="scientific">bioreactor metagenome</name>
    <dbReference type="NCBI Taxonomy" id="1076179"/>
    <lineage>
        <taxon>unclassified sequences</taxon>
        <taxon>metagenomes</taxon>
        <taxon>ecological metagenomes</taxon>
    </lineage>
</organism>
<dbReference type="InterPro" id="IPR006359">
    <property type="entry name" value="Tscrpt_elong_fac_GreA"/>
</dbReference>
<dbReference type="PIRSF" id="PIRSF006092">
    <property type="entry name" value="GreA_GreB"/>
    <property type="match status" value="1"/>
</dbReference>
<dbReference type="NCBIfam" id="TIGR01462">
    <property type="entry name" value="greA"/>
    <property type="match status" value="1"/>
</dbReference>
<dbReference type="PANTHER" id="PTHR30437">
    <property type="entry name" value="TRANSCRIPTION ELONGATION FACTOR GREA"/>
    <property type="match status" value="1"/>
</dbReference>
<dbReference type="PROSITE" id="PS00830">
    <property type="entry name" value="GREAB_2"/>
    <property type="match status" value="1"/>
</dbReference>
<comment type="function">
    <text evidence="6">Necessary for efficient RNA polymerase transcription elongation past template-encoded arresting sites. The arresting sites in DNA have the property of trapping a certain fraction of elongating RNA polymerases that pass through, resulting in locked ternary complexes. Cleavage of the nascent transcript by cleavage factors such as GreA or GreB allows the resumption of elongation from the new 3'terminus. GreA releases sequences of 2 to 3 nucleotides.</text>
</comment>
<dbReference type="GO" id="GO:0006354">
    <property type="term" value="P:DNA-templated transcription elongation"/>
    <property type="evidence" value="ECO:0007669"/>
    <property type="project" value="TreeGrafter"/>
</dbReference>
<sequence length="166" mass="18488">MSELEKQHEHSNKTVVTAEGMRKLEEELQYLSTIRRAEVAEQIAVARGFGDLSENAEYDDAKNEQSRLEAQIMELENTLRTAIVIDESNISTDRVNIGTTVRILDLGLKEEEEFTIVGARESDPNSNKISNESPLGAALLGKKKGEKIKVQVPSGTIDVKIIDIHR</sequence>
<evidence type="ECO:0000256" key="6">
    <source>
        <dbReference type="ARBA" id="ARBA00024916"/>
    </source>
</evidence>
<dbReference type="InterPro" id="IPR018151">
    <property type="entry name" value="TF_GreA/GreB_CS"/>
</dbReference>
<keyword evidence="10" id="KW-0648">Protein biosynthesis</keyword>
<feature type="domain" description="Transcription elongation factor GreA/GreB C-terminal" evidence="8">
    <location>
        <begin position="91"/>
        <end position="165"/>
    </location>
</feature>
<dbReference type="AlphaFoldDB" id="A0A645CMC4"/>
<feature type="domain" description="Transcription elongation factor GreA/GreB N-terminal" evidence="9">
    <location>
        <begin position="15"/>
        <end position="84"/>
    </location>
</feature>
<dbReference type="InterPro" id="IPR028624">
    <property type="entry name" value="Tscrpt_elong_fac_GreA/B"/>
</dbReference>
<dbReference type="PROSITE" id="PS00829">
    <property type="entry name" value="GREAB_1"/>
    <property type="match status" value="1"/>
</dbReference>
<evidence type="ECO:0000259" key="8">
    <source>
        <dbReference type="Pfam" id="PF01272"/>
    </source>
</evidence>
<dbReference type="GO" id="GO:0070063">
    <property type="term" value="F:RNA polymerase binding"/>
    <property type="evidence" value="ECO:0007669"/>
    <property type="project" value="InterPro"/>
</dbReference>
<dbReference type="FunFam" id="3.10.50.30:FF:000001">
    <property type="entry name" value="Transcription elongation factor GreA"/>
    <property type="match status" value="1"/>
</dbReference>
<dbReference type="InterPro" id="IPR023459">
    <property type="entry name" value="Tscrpt_elong_fac_GreA/B_fam"/>
</dbReference>
<dbReference type="NCBIfam" id="NF001263">
    <property type="entry name" value="PRK00226.1-4"/>
    <property type="match status" value="1"/>
</dbReference>
<keyword evidence="4" id="KW-0238">DNA-binding</keyword>
<accession>A0A645CMC4</accession>
<keyword evidence="5" id="KW-0804">Transcription</keyword>
<dbReference type="GO" id="GO:0032784">
    <property type="term" value="P:regulation of DNA-templated transcription elongation"/>
    <property type="evidence" value="ECO:0007669"/>
    <property type="project" value="InterPro"/>
</dbReference>
<dbReference type="PANTHER" id="PTHR30437:SF4">
    <property type="entry name" value="TRANSCRIPTION ELONGATION FACTOR GREA"/>
    <property type="match status" value="1"/>
</dbReference>
<dbReference type="FunFam" id="1.10.287.180:FF:000001">
    <property type="entry name" value="Transcription elongation factor GreA"/>
    <property type="match status" value="1"/>
</dbReference>
<keyword evidence="10" id="KW-0251">Elongation factor</keyword>
<comment type="caution">
    <text evidence="10">The sequence shown here is derived from an EMBL/GenBank/DDBJ whole genome shotgun (WGS) entry which is preliminary data.</text>
</comment>